<accession>A0A4S3PZY6</accession>
<feature type="domain" description="Dynamin N-terminal" evidence="7">
    <location>
        <begin position="61"/>
        <end position="215"/>
    </location>
</feature>
<gene>
    <name evidence="8" type="ORF">E1I69_02250</name>
</gene>
<dbReference type="GO" id="GO:0003924">
    <property type="term" value="F:GTPase activity"/>
    <property type="evidence" value="ECO:0007669"/>
    <property type="project" value="InterPro"/>
</dbReference>
<keyword evidence="3" id="KW-0378">Hydrolase</keyword>
<dbReference type="GO" id="GO:0016020">
    <property type="term" value="C:membrane"/>
    <property type="evidence" value="ECO:0007669"/>
    <property type="project" value="UniProtKB-SubCell"/>
</dbReference>
<evidence type="ECO:0000259" key="7">
    <source>
        <dbReference type="Pfam" id="PF00350"/>
    </source>
</evidence>
<dbReference type="CDD" id="cd09912">
    <property type="entry name" value="DLP_2"/>
    <property type="match status" value="2"/>
</dbReference>
<evidence type="ECO:0000256" key="1">
    <source>
        <dbReference type="ARBA" id="ARBA00004370"/>
    </source>
</evidence>
<evidence type="ECO:0000256" key="4">
    <source>
        <dbReference type="ARBA" id="ARBA00023134"/>
    </source>
</evidence>
<evidence type="ECO:0000256" key="2">
    <source>
        <dbReference type="ARBA" id="ARBA00022741"/>
    </source>
</evidence>
<dbReference type="GO" id="GO:0005525">
    <property type="term" value="F:GTP binding"/>
    <property type="evidence" value="ECO:0007669"/>
    <property type="project" value="UniProtKB-KW"/>
</dbReference>
<name>A0A4S3PZY6_9BACI</name>
<organism evidence="8 9">
    <name type="scientific">Bacillus timonensis</name>
    <dbReference type="NCBI Taxonomy" id="1033734"/>
    <lineage>
        <taxon>Bacteria</taxon>
        <taxon>Bacillati</taxon>
        <taxon>Bacillota</taxon>
        <taxon>Bacilli</taxon>
        <taxon>Bacillales</taxon>
        <taxon>Bacillaceae</taxon>
        <taxon>Bacillus</taxon>
    </lineage>
</organism>
<keyword evidence="4" id="KW-0342">GTP-binding</keyword>
<dbReference type="Gene3D" id="3.40.50.300">
    <property type="entry name" value="P-loop containing nucleotide triphosphate hydrolases"/>
    <property type="match status" value="2"/>
</dbReference>
<proteinExistence type="predicted"/>
<evidence type="ECO:0000256" key="5">
    <source>
        <dbReference type="ARBA" id="ARBA00023136"/>
    </source>
</evidence>
<feature type="region of interest" description="Disordered" evidence="6">
    <location>
        <begin position="583"/>
        <end position="604"/>
    </location>
</feature>
<dbReference type="AlphaFoldDB" id="A0A4S3PZY6"/>
<comment type="caution">
    <text evidence="8">The sequence shown here is derived from an EMBL/GenBank/DDBJ whole genome shotgun (WGS) entry which is preliminary data.</text>
</comment>
<reference evidence="8 9" key="1">
    <citation type="journal article" date="2019" name="Indoor Air">
        <title>Impacts of indoor surface finishes on bacterial viability.</title>
        <authorList>
            <person name="Hu J."/>
            <person name="Maamar S.B."/>
            <person name="Glawe A.J."/>
            <person name="Gottel N."/>
            <person name="Gilbert J.A."/>
            <person name="Hartmann E.M."/>
        </authorList>
    </citation>
    <scope>NUCLEOTIDE SEQUENCE [LARGE SCALE GENOMIC DNA]</scope>
    <source>
        <strain evidence="8 9">AF060A6</strain>
    </source>
</reference>
<dbReference type="OrthoDB" id="5477114at2"/>
<evidence type="ECO:0000313" key="8">
    <source>
        <dbReference type="EMBL" id="THE15156.1"/>
    </source>
</evidence>
<dbReference type="InterPro" id="IPR027094">
    <property type="entry name" value="Mitofusin_fam"/>
</dbReference>
<dbReference type="PANTHER" id="PTHR10465">
    <property type="entry name" value="TRANSMEMBRANE GTPASE FZO1"/>
    <property type="match status" value="1"/>
</dbReference>
<dbReference type="Pfam" id="PF00350">
    <property type="entry name" value="Dynamin_N"/>
    <property type="match status" value="2"/>
</dbReference>
<keyword evidence="9" id="KW-1185">Reference proteome</keyword>
<dbReference type="InterPro" id="IPR027417">
    <property type="entry name" value="P-loop_NTPase"/>
</dbReference>
<dbReference type="PANTHER" id="PTHR10465:SF0">
    <property type="entry name" value="SARCALUMENIN"/>
    <property type="match status" value="1"/>
</dbReference>
<dbReference type="STRING" id="1033734.GCA_000285535_04037"/>
<sequence length="1235" mass="141557">MHRSIRGLEMIQTHQIKQMTKEELEKRLSSLYDIFKKNKDKESSSKIIHLLKKLYNTEYMIGFSGHFSAGKSSMINELIGESLLPSSPIPTSANLVKVKQGREYARVYYRNGKIIEYPQPYDYDVIKSYAKDGEAIESIEISHANMKLPEQVIIMDTPGIDSTDDAHRVSTESALHLADILFYVMDYNHVLSELNFQFTKELTDRNKTVYLIVNQVDKHKESELPFASFKQGVEEAFQNWNVAYSNIFYTTLKEPDHEHNQFKQVQQLLHEKIANKDQLLLEGIFHSARQIILEHIAFLDDQNALELEATKEKLRSLSAAERETIPVRMEELNNRLERFAKEREKIETEFMEEIETILSNAILMPFQTRDLAKRFVESVQPDFKVGLLFSKNKTEKEREERLQAFFLDVKEKMSTQLEWHLKDFVGRFVEGLRLAKQPTGNELATELIPDELKKLIKPGAGVTGEYILTYTDDVGNYIKRKYKQKAVALFQDILEQLKAGTAKDETNLKTELQQYEVYSEAYSTLKRFEEKRAEVRMKLDDILDGKSKINSVESIENLLLQFTEHVEISSTEEILHELMKQKEDISQVENKPDQKQKEKKGSSDQAILHLEKAHELIKPITGLSVLARDIEEKAYRLKHKHFTVALFGAFSAGKSSFANALMGKHALPVSPNPTTATINKISFPTEEHKHGTVLVKIKSTKQLVDDINHSLHIFGEQAGTLEASLNIINSKISNIEKIGAKEKPHFSFLKAVVAGFESISAHLDQTLTTDMDGFNEYVAKEEKACFVEWIELYYDCPLTQQGITLVDTPGADSINARHTGVAFEYIKNADAILFVTYYNHAFSKADREFLIQLGRVKDTFSMDKMFFVINAADLANTVDELEDVKEYVGSQLISYGIRFPRLYTVSSRAALLEKRNEVSDKDLGILQTSGIEQFETDFHSFVIDELTEVAVNEGYVDIQRATAIINSYIQSAKEDKDIKRSKLEKAKEQHAKMKSVVTSIDHNTAFGVVEQEIKELTFYIKQRVFLRVSDMFKEAFNPSSLREDGRDLKNALQSCLVEFLESVGFDLAQEMRATSLRIETFISKRLHGQLGSFNEQIKSINPNMSISESVKLDFETIEFENGLANEELSRYKRALGLFKNPKAFFEKNEKKQMQDELEVLLDTPVSAYLEVNNDNLIAFYNREFNKGLQVLQNNALKEINEYFDGVTKILSEDIDIDSLEQVHETLKIYCTEHMG</sequence>
<feature type="compositionally biased region" description="Basic and acidic residues" evidence="6">
    <location>
        <begin position="583"/>
        <end position="602"/>
    </location>
</feature>
<dbReference type="SUPFAM" id="SSF52540">
    <property type="entry name" value="P-loop containing nucleoside triphosphate hydrolases"/>
    <property type="match status" value="2"/>
</dbReference>
<evidence type="ECO:0000256" key="6">
    <source>
        <dbReference type="SAM" id="MobiDB-lite"/>
    </source>
</evidence>
<keyword evidence="2" id="KW-0547">Nucleotide-binding</keyword>
<dbReference type="EMBL" id="SLUB01000002">
    <property type="protein sequence ID" value="THE15156.1"/>
    <property type="molecule type" value="Genomic_DNA"/>
</dbReference>
<feature type="domain" description="Dynamin N-terminal" evidence="7">
    <location>
        <begin position="644"/>
        <end position="871"/>
    </location>
</feature>
<protein>
    <recommendedName>
        <fullName evidence="7">Dynamin N-terminal domain-containing protein</fullName>
    </recommendedName>
</protein>
<evidence type="ECO:0000313" key="9">
    <source>
        <dbReference type="Proteomes" id="UP000306477"/>
    </source>
</evidence>
<dbReference type="Proteomes" id="UP000306477">
    <property type="component" value="Unassembled WGS sequence"/>
</dbReference>
<keyword evidence="5" id="KW-0472">Membrane</keyword>
<dbReference type="InterPro" id="IPR045063">
    <property type="entry name" value="Dynamin_N"/>
</dbReference>
<comment type="subcellular location">
    <subcellularLocation>
        <location evidence="1">Membrane</location>
    </subcellularLocation>
</comment>
<evidence type="ECO:0000256" key="3">
    <source>
        <dbReference type="ARBA" id="ARBA00022801"/>
    </source>
</evidence>